<dbReference type="InterPro" id="IPR005123">
    <property type="entry name" value="Oxoglu/Fe-dep_dioxygenase_dom"/>
</dbReference>
<evidence type="ECO:0000259" key="7">
    <source>
        <dbReference type="PROSITE" id="PS51471"/>
    </source>
</evidence>
<dbReference type="GO" id="GO:0005506">
    <property type="term" value="F:iron ion binding"/>
    <property type="evidence" value="ECO:0007669"/>
    <property type="project" value="InterPro"/>
</dbReference>
<comment type="cofactor">
    <cofactor evidence="1">
        <name>L-ascorbate</name>
        <dbReference type="ChEBI" id="CHEBI:38290"/>
    </cofactor>
</comment>
<dbReference type="GO" id="GO:0051213">
    <property type="term" value="F:dioxygenase activity"/>
    <property type="evidence" value="ECO:0007669"/>
    <property type="project" value="UniProtKB-KW"/>
</dbReference>
<keyword evidence="3" id="KW-0847">Vitamin C</keyword>
<evidence type="ECO:0000256" key="6">
    <source>
        <dbReference type="ARBA" id="ARBA00023004"/>
    </source>
</evidence>
<keyword evidence="9" id="KW-1185">Reference proteome</keyword>
<dbReference type="GO" id="GO:0016705">
    <property type="term" value="F:oxidoreductase activity, acting on paired donors, with incorporation or reduction of molecular oxygen"/>
    <property type="evidence" value="ECO:0007669"/>
    <property type="project" value="InterPro"/>
</dbReference>
<dbReference type="AlphaFoldDB" id="A0A370CJD4"/>
<organism evidence="8 9">
    <name type="scientific">Candidatus Aquirickettsiella gammari</name>
    <dbReference type="NCBI Taxonomy" id="2016198"/>
    <lineage>
        <taxon>Bacteria</taxon>
        <taxon>Pseudomonadati</taxon>
        <taxon>Pseudomonadota</taxon>
        <taxon>Gammaproteobacteria</taxon>
        <taxon>Legionellales</taxon>
        <taxon>Coxiellaceae</taxon>
        <taxon>Candidatus Aquirickettsiella</taxon>
    </lineage>
</organism>
<evidence type="ECO:0000256" key="1">
    <source>
        <dbReference type="ARBA" id="ARBA00001961"/>
    </source>
</evidence>
<dbReference type="GO" id="GO:0031418">
    <property type="term" value="F:L-ascorbic acid binding"/>
    <property type="evidence" value="ECO:0007669"/>
    <property type="project" value="UniProtKB-KW"/>
</dbReference>
<keyword evidence="4" id="KW-0223">Dioxygenase</keyword>
<accession>A0A370CJD4</accession>
<dbReference type="EMBL" id="NMOS02000008">
    <property type="protein sequence ID" value="RDH40467.1"/>
    <property type="molecule type" value="Genomic_DNA"/>
</dbReference>
<dbReference type="Pfam" id="PF13640">
    <property type="entry name" value="2OG-FeII_Oxy_3"/>
    <property type="match status" value="1"/>
</dbReference>
<reference evidence="8 9" key="1">
    <citation type="journal article" date="2017" name="Int. J. Syst. Evol. Microbiol.">
        <title>Aquarickettsiella crustaci n. gen. n. sp. (Gammaproteobacteria: Legionellales: Coxiellaceae); a bacterial pathogen of the freshwater crustacean: Gammarus fossarum (Malacostraca: Amphipoda).</title>
        <authorList>
            <person name="Bojko J."/>
            <person name="Dunn A.M."/>
            <person name="Stebbing P.D."/>
            <person name="Van Aerle R."/>
            <person name="Bacela-Spychalska K."/>
            <person name="Bean T.P."/>
            <person name="Stentiford G.D."/>
        </authorList>
    </citation>
    <scope>NUCLEOTIDE SEQUENCE [LARGE SCALE GENOMIC DNA]</scope>
    <source>
        <strain evidence="8">RA15029</strain>
    </source>
</reference>
<keyword evidence="5" id="KW-0560">Oxidoreductase</keyword>
<name>A0A370CJD4_9COXI</name>
<evidence type="ECO:0000313" key="9">
    <source>
        <dbReference type="Proteomes" id="UP000226429"/>
    </source>
</evidence>
<dbReference type="Proteomes" id="UP000226429">
    <property type="component" value="Unassembled WGS sequence"/>
</dbReference>
<dbReference type="Gene3D" id="2.60.120.620">
    <property type="entry name" value="q2cbj1_9rhob like domain"/>
    <property type="match status" value="1"/>
</dbReference>
<dbReference type="InterPro" id="IPR006620">
    <property type="entry name" value="Pro_4_hyd_alph"/>
</dbReference>
<evidence type="ECO:0000256" key="5">
    <source>
        <dbReference type="ARBA" id="ARBA00023002"/>
    </source>
</evidence>
<comment type="caution">
    <text evidence="8">The sequence shown here is derived from an EMBL/GenBank/DDBJ whole genome shotgun (WGS) entry which is preliminary data.</text>
</comment>
<protein>
    <submittedName>
        <fullName evidence="8">2OG-Fe(II) oxygenase</fullName>
    </submittedName>
</protein>
<gene>
    <name evidence="8" type="ORF">CFE62_003670</name>
</gene>
<keyword evidence="6" id="KW-0408">Iron</keyword>
<evidence type="ECO:0000256" key="2">
    <source>
        <dbReference type="ARBA" id="ARBA00022723"/>
    </source>
</evidence>
<evidence type="ECO:0000256" key="3">
    <source>
        <dbReference type="ARBA" id="ARBA00022896"/>
    </source>
</evidence>
<keyword evidence="2" id="KW-0479">Metal-binding</keyword>
<evidence type="ECO:0000313" key="8">
    <source>
        <dbReference type="EMBL" id="RDH40467.1"/>
    </source>
</evidence>
<sequence length="218" mass="25114">MIDIEKLRSSKLISTPFKYTKIESILSDIHAAKLLETLPLEGNYRSLRKNGSDKIYNVVNNILVELGQTTLVNPNISIDWNNLILELQGKQYREALSSLLDEDLVNCYMEITLKRYKLNDYISAHTDKPSVRATHMIFLNDSWERTWGGMLYFLNDAQEILEVFLPTIAQSVAFVRSDISWHKVCPVLAAEKERVVIQVAFWNEIDRTIAPGRIIEEI</sequence>
<dbReference type="PROSITE" id="PS51471">
    <property type="entry name" value="FE2OG_OXY"/>
    <property type="match status" value="1"/>
</dbReference>
<dbReference type="InterPro" id="IPR044862">
    <property type="entry name" value="Pro_4_hyd_alph_FE2OG_OXY"/>
</dbReference>
<reference evidence="8 9" key="2">
    <citation type="journal article" date="2018" name="J. Invertebr. Pathol.">
        <title>'Candidatus Aquirickettsiella gammari' (Gammaproteobacteria: Legionellales: Coxiellaceae): A bacterial pathogen of the freshwater crustacean Gammarus fossarum (Malacostraca: Amphipoda).</title>
        <authorList>
            <person name="Bojko J."/>
            <person name="Dunn A.M."/>
            <person name="Stebbing P.D."/>
            <person name="van Aerle R."/>
            <person name="Bacela-Spychalska K."/>
            <person name="Bean T.P."/>
            <person name="Urrutia A."/>
            <person name="Stentiford G.D."/>
        </authorList>
    </citation>
    <scope>NUCLEOTIDE SEQUENCE [LARGE SCALE GENOMIC DNA]</scope>
    <source>
        <strain evidence="8">RA15029</strain>
    </source>
</reference>
<feature type="domain" description="Fe2OG dioxygenase" evidence="7">
    <location>
        <begin position="107"/>
        <end position="205"/>
    </location>
</feature>
<dbReference type="SMART" id="SM00702">
    <property type="entry name" value="P4Hc"/>
    <property type="match status" value="1"/>
</dbReference>
<proteinExistence type="predicted"/>
<evidence type="ECO:0000256" key="4">
    <source>
        <dbReference type="ARBA" id="ARBA00022964"/>
    </source>
</evidence>